<protein>
    <submittedName>
        <fullName evidence="1">Uncharacterized protein</fullName>
    </submittedName>
</protein>
<reference evidence="1" key="1">
    <citation type="submission" date="2018-02" db="EMBL/GenBank/DDBJ databases">
        <title>Rhizophora mucronata_Transcriptome.</title>
        <authorList>
            <person name="Meera S.P."/>
            <person name="Sreeshan A."/>
            <person name="Augustine A."/>
        </authorList>
    </citation>
    <scope>NUCLEOTIDE SEQUENCE</scope>
    <source>
        <tissue evidence="1">Leaf</tissue>
    </source>
</reference>
<evidence type="ECO:0000313" key="1">
    <source>
        <dbReference type="EMBL" id="MBX37740.1"/>
    </source>
</evidence>
<sequence>MSIMWSSQGRFYVDCDTEMLHFIQLS</sequence>
<dbReference type="EMBL" id="GGEC01057256">
    <property type="protein sequence ID" value="MBX37740.1"/>
    <property type="molecule type" value="Transcribed_RNA"/>
</dbReference>
<dbReference type="AlphaFoldDB" id="A0A2P2N5L0"/>
<organism evidence="1">
    <name type="scientific">Rhizophora mucronata</name>
    <name type="common">Asiatic mangrove</name>
    <dbReference type="NCBI Taxonomy" id="61149"/>
    <lineage>
        <taxon>Eukaryota</taxon>
        <taxon>Viridiplantae</taxon>
        <taxon>Streptophyta</taxon>
        <taxon>Embryophyta</taxon>
        <taxon>Tracheophyta</taxon>
        <taxon>Spermatophyta</taxon>
        <taxon>Magnoliopsida</taxon>
        <taxon>eudicotyledons</taxon>
        <taxon>Gunneridae</taxon>
        <taxon>Pentapetalae</taxon>
        <taxon>rosids</taxon>
        <taxon>fabids</taxon>
        <taxon>Malpighiales</taxon>
        <taxon>Rhizophoraceae</taxon>
        <taxon>Rhizophora</taxon>
    </lineage>
</organism>
<proteinExistence type="predicted"/>
<name>A0A2P2N5L0_RHIMU</name>
<accession>A0A2P2N5L0</accession>